<dbReference type="PANTHER" id="PTHR23517">
    <property type="entry name" value="RESISTANCE PROTEIN MDTM, PUTATIVE-RELATED-RELATED"/>
    <property type="match status" value="1"/>
</dbReference>
<feature type="transmembrane region" description="Helical" evidence="7">
    <location>
        <begin position="343"/>
        <end position="361"/>
    </location>
</feature>
<dbReference type="AlphaFoldDB" id="A0A4Q2JGL9"/>
<feature type="transmembrane region" description="Helical" evidence="7">
    <location>
        <begin position="130"/>
        <end position="153"/>
    </location>
</feature>
<evidence type="ECO:0000256" key="6">
    <source>
        <dbReference type="ARBA" id="ARBA00023136"/>
    </source>
</evidence>
<dbReference type="Pfam" id="PF07690">
    <property type="entry name" value="MFS_1"/>
    <property type="match status" value="1"/>
</dbReference>
<feature type="transmembrane region" description="Helical" evidence="7">
    <location>
        <begin position="319"/>
        <end position="337"/>
    </location>
</feature>
<evidence type="ECO:0000256" key="5">
    <source>
        <dbReference type="ARBA" id="ARBA00022989"/>
    </source>
</evidence>
<evidence type="ECO:0000259" key="8">
    <source>
        <dbReference type="PROSITE" id="PS50850"/>
    </source>
</evidence>
<keyword evidence="5 7" id="KW-1133">Transmembrane helix</keyword>
<evidence type="ECO:0000313" key="9">
    <source>
        <dbReference type="EMBL" id="RXZ46782.1"/>
    </source>
</evidence>
<dbReference type="PANTHER" id="PTHR23517:SF3">
    <property type="entry name" value="INTEGRAL MEMBRANE TRANSPORT PROTEIN"/>
    <property type="match status" value="1"/>
</dbReference>
<feature type="transmembrane region" description="Helical" evidence="7">
    <location>
        <begin position="254"/>
        <end position="277"/>
    </location>
</feature>
<dbReference type="Gene3D" id="1.20.1250.20">
    <property type="entry name" value="MFS general substrate transporter like domains"/>
    <property type="match status" value="2"/>
</dbReference>
<keyword evidence="10" id="KW-1185">Reference proteome</keyword>
<organism evidence="9 10">
    <name type="scientific">Agromyces fucosus</name>
    <dbReference type="NCBI Taxonomy" id="41985"/>
    <lineage>
        <taxon>Bacteria</taxon>
        <taxon>Bacillati</taxon>
        <taxon>Actinomycetota</taxon>
        <taxon>Actinomycetes</taxon>
        <taxon>Micrococcales</taxon>
        <taxon>Microbacteriaceae</taxon>
        <taxon>Agromyces</taxon>
    </lineage>
</organism>
<dbReference type="OrthoDB" id="9607at2"/>
<feature type="transmembrane region" description="Helical" evidence="7">
    <location>
        <begin position="422"/>
        <end position="441"/>
    </location>
</feature>
<feature type="transmembrane region" description="Helical" evidence="7">
    <location>
        <begin position="289"/>
        <end position="307"/>
    </location>
</feature>
<dbReference type="InterPro" id="IPR020846">
    <property type="entry name" value="MFS_dom"/>
</dbReference>
<evidence type="ECO:0000256" key="1">
    <source>
        <dbReference type="ARBA" id="ARBA00004651"/>
    </source>
</evidence>
<dbReference type="InterPro" id="IPR011701">
    <property type="entry name" value="MFS"/>
</dbReference>
<reference evidence="9 10" key="1">
    <citation type="submission" date="2019-01" db="EMBL/GenBank/DDBJ databases">
        <authorList>
            <person name="Li J."/>
        </authorList>
    </citation>
    <scope>NUCLEOTIDE SEQUENCE [LARGE SCALE GENOMIC DNA]</scope>
    <source>
        <strain evidence="9 10">CCUG 35506</strain>
    </source>
</reference>
<evidence type="ECO:0000256" key="2">
    <source>
        <dbReference type="ARBA" id="ARBA00022448"/>
    </source>
</evidence>
<evidence type="ECO:0000256" key="4">
    <source>
        <dbReference type="ARBA" id="ARBA00022692"/>
    </source>
</evidence>
<feature type="transmembrane region" description="Helical" evidence="7">
    <location>
        <begin position="174"/>
        <end position="193"/>
    </location>
</feature>
<comment type="caution">
    <text evidence="9">The sequence shown here is derived from an EMBL/GenBank/DDBJ whole genome shotgun (WGS) entry which is preliminary data.</text>
</comment>
<keyword evidence="3" id="KW-1003">Cell membrane</keyword>
<proteinExistence type="predicted"/>
<keyword evidence="6 7" id="KW-0472">Membrane</keyword>
<feature type="transmembrane region" description="Helical" evidence="7">
    <location>
        <begin position="61"/>
        <end position="82"/>
    </location>
</feature>
<dbReference type="InterPro" id="IPR050171">
    <property type="entry name" value="MFS_Transporters"/>
</dbReference>
<dbReference type="RefSeq" id="WP_129232468.1">
    <property type="nucleotide sequence ID" value="NZ_SDPO01000004.1"/>
</dbReference>
<gene>
    <name evidence="9" type="ORF">ESP57_18160</name>
</gene>
<accession>A0A4Q2JGL9</accession>
<dbReference type="InterPro" id="IPR036259">
    <property type="entry name" value="MFS_trans_sf"/>
</dbReference>
<sequence>MRTPDTIDTRRIGALGTPRLGGRTWTAILAVGLVGQLAWVIENMYLNLFVYDTISTDPAVIAIMVAASAVAATAATLLFGAWSDRLARRREFVAIGYIAWGLVTAAFGLIGGGASGALANGASGASTAAAATATAVIAIIALDCVMSFIGSGANDAAFAAWVTDSTVPANRGHVDGWLAVMPLIGMLLVFVLLDPLTQSGQWSLFFGIVGGITVATGIAAWFLIRDRGVAKHPHGVLRAIFEGLRPQTIRREPALFLTLAIWTVIGISSQVFLPYVLIYLRYSLALDGYAIVLGVVLLLASALSVAGGRLMDRIGKPRFLPFAVGAFAAGLLAMLFVREMTGVIAAATVMMAGMMTSVAAVSAMTRDRTPADRAGGVQGARMIMAILIPMLIGPAIGAAVISGADHSYVELGVSHPVPGPEIFLAAAVVLVAVPPLAMLRARMMRRGEDARVATRADRA</sequence>
<keyword evidence="4 7" id="KW-0812">Transmembrane</keyword>
<feature type="domain" description="Major facilitator superfamily (MFS) profile" evidence="8">
    <location>
        <begin position="23"/>
        <end position="444"/>
    </location>
</feature>
<feature type="transmembrane region" description="Helical" evidence="7">
    <location>
        <begin position="94"/>
        <end position="118"/>
    </location>
</feature>
<comment type="subcellular location">
    <subcellularLocation>
        <location evidence="1">Cell membrane</location>
        <topology evidence="1">Multi-pass membrane protein</topology>
    </subcellularLocation>
</comment>
<dbReference type="SUPFAM" id="SSF103473">
    <property type="entry name" value="MFS general substrate transporter"/>
    <property type="match status" value="1"/>
</dbReference>
<dbReference type="GO" id="GO:0022857">
    <property type="term" value="F:transmembrane transporter activity"/>
    <property type="evidence" value="ECO:0007669"/>
    <property type="project" value="InterPro"/>
</dbReference>
<evidence type="ECO:0000256" key="3">
    <source>
        <dbReference type="ARBA" id="ARBA00022475"/>
    </source>
</evidence>
<feature type="transmembrane region" description="Helical" evidence="7">
    <location>
        <begin position="205"/>
        <end position="224"/>
    </location>
</feature>
<evidence type="ECO:0000256" key="7">
    <source>
        <dbReference type="SAM" id="Phobius"/>
    </source>
</evidence>
<dbReference type="Proteomes" id="UP000292935">
    <property type="component" value="Unassembled WGS sequence"/>
</dbReference>
<name>A0A4Q2JGL9_9MICO</name>
<dbReference type="EMBL" id="SDPO01000004">
    <property type="protein sequence ID" value="RXZ46782.1"/>
    <property type="molecule type" value="Genomic_DNA"/>
</dbReference>
<evidence type="ECO:0000313" key="10">
    <source>
        <dbReference type="Proteomes" id="UP000292935"/>
    </source>
</evidence>
<feature type="transmembrane region" description="Helical" evidence="7">
    <location>
        <begin position="20"/>
        <end position="41"/>
    </location>
</feature>
<dbReference type="GO" id="GO:0005886">
    <property type="term" value="C:plasma membrane"/>
    <property type="evidence" value="ECO:0007669"/>
    <property type="project" value="UniProtKB-SubCell"/>
</dbReference>
<feature type="transmembrane region" description="Helical" evidence="7">
    <location>
        <begin position="382"/>
        <end position="402"/>
    </location>
</feature>
<dbReference type="PROSITE" id="PS50850">
    <property type="entry name" value="MFS"/>
    <property type="match status" value="1"/>
</dbReference>
<keyword evidence="2" id="KW-0813">Transport</keyword>
<protein>
    <submittedName>
        <fullName evidence="9">MFS transporter</fullName>
    </submittedName>
</protein>